<dbReference type="InterPro" id="IPR017517">
    <property type="entry name" value="Maleyloyr_isom"/>
</dbReference>
<evidence type="ECO:0000313" key="4">
    <source>
        <dbReference type="Proteomes" id="UP000248544"/>
    </source>
</evidence>
<dbReference type="Pfam" id="PF11716">
    <property type="entry name" value="MDMPI_N"/>
    <property type="match status" value="1"/>
</dbReference>
<comment type="caution">
    <text evidence="3">The sequence shown here is derived from an EMBL/GenBank/DDBJ whole genome shotgun (WGS) entry which is preliminary data.</text>
</comment>
<protein>
    <recommendedName>
        <fullName evidence="2">Mycothiol-dependent maleylpyruvate isomerase metal-binding domain-containing protein</fullName>
    </recommendedName>
</protein>
<dbReference type="Gene3D" id="1.20.120.450">
    <property type="entry name" value="dinb family like domain"/>
    <property type="match status" value="1"/>
</dbReference>
<gene>
    <name evidence="3" type="ORF">C1I98_24345</name>
</gene>
<dbReference type="InterPro" id="IPR024344">
    <property type="entry name" value="MDMPI_metal-binding"/>
</dbReference>
<organism evidence="3 4">
    <name type="scientific">Spongiactinospora gelatinilytica</name>
    <dbReference type="NCBI Taxonomy" id="2666298"/>
    <lineage>
        <taxon>Bacteria</taxon>
        <taxon>Bacillati</taxon>
        <taxon>Actinomycetota</taxon>
        <taxon>Actinomycetes</taxon>
        <taxon>Streptosporangiales</taxon>
        <taxon>Streptosporangiaceae</taxon>
        <taxon>Spongiactinospora</taxon>
    </lineage>
</organism>
<name>A0A2W2G8G9_9ACTN</name>
<dbReference type="SUPFAM" id="SSF109854">
    <property type="entry name" value="DinB/YfiT-like putative metalloenzymes"/>
    <property type="match status" value="1"/>
</dbReference>
<feature type="domain" description="Mycothiol-dependent maleylpyruvate isomerase metal-binding" evidence="2">
    <location>
        <begin position="52"/>
        <end position="181"/>
    </location>
</feature>
<dbReference type="GO" id="GO:0046872">
    <property type="term" value="F:metal ion binding"/>
    <property type="evidence" value="ECO:0007669"/>
    <property type="project" value="InterPro"/>
</dbReference>
<dbReference type="InterPro" id="IPR034660">
    <property type="entry name" value="DinB/YfiT-like"/>
</dbReference>
<dbReference type="EMBL" id="POUA01000216">
    <property type="protein sequence ID" value="PZG38759.1"/>
    <property type="molecule type" value="Genomic_DNA"/>
</dbReference>
<keyword evidence="4" id="KW-1185">Reference proteome</keyword>
<evidence type="ECO:0000313" key="3">
    <source>
        <dbReference type="EMBL" id="PZG38759.1"/>
    </source>
</evidence>
<feature type="region of interest" description="Disordered" evidence="1">
    <location>
        <begin position="102"/>
        <end position="128"/>
    </location>
</feature>
<dbReference type="NCBIfam" id="TIGR03083">
    <property type="entry name" value="maleylpyruvate isomerase family mycothiol-dependent enzyme"/>
    <property type="match status" value="1"/>
</dbReference>
<dbReference type="AlphaFoldDB" id="A0A2W2G8G9"/>
<evidence type="ECO:0000259" key="2">
    <source>
        <dbReference type="Pfam" id="PF11716"/>
    </source>
</evidence>
<feature type="compositionally biased region" description="Basic and acidic residues" evidence="1">
    <location>
        <begin position="110"/>
        <end position="128"/>
    </location>
</feature>
<dbReference type="RefSeq" id="WP_111169751.1">
    <property type="nucleotide sequence ID" value="NZ_POUA01000216.1"/>
</dbReference>
<reference evidence="3 4" key="1">
    <citation type="submission" date="2018-01" db="EMBL/GenBank/DDBJ databases">
        <title>Draft genome sequence of Sphaerisporangium sp. 7K107.</title>
        <authorList>
            <person name="Sahin N."/>
            <person name="Saygin H."/>
            <person name="Ay H."/>
        </authorList>
    </citation>
    <scope>NUCLEOTIDE SEQUENCE [LARGE SCALE GENOMIC DNA]</scope>
    <source>
        <strain evidence="3 4">7K107</strain>
    </source>
</reference>
<sequence>MDGATERLYLDALDTLSDTVRLPARPGLLAAARTRRRPMPPVPAWAEPYAARVAAMDALLASADPADWDTVVVEGWNVQELVAHLAAKDGLLAAAVGAPVGGPPVTADDADGRTAEVQEHQRGRPPELTRADWRAQADALCGRLSAMGDGDIVDQGGFAAPAADHVLARMLETWIHTDDAAKAIGLALPLPLPAHIRPAADLCVRLLPLTMLVSGRDGSGRAAHVTLTGEGGGEWDVALGLGETVAATQVRITCDVVEFCFLLSGRGRPEEFAAEIEGDRDLGREILLSAPALSGP</sequence>
<proteinExistence type="predicted"/>
<accession>A0A2W2G8G9</accession>
<evidence type="ECO:0000256" key="1">
    <source>
        <dbReference type="SAM" id="MobiDB-lite"/>
    </source>
</evidence>
<dbReference type="Proteomes" id="UP000248544">
    <property type="component" value="Unassembled WGS sequence"/>
</dbReference>